<feature type="compositionally biased region" description="Polar residues" evidence="1">
    <location>
        <begin position="14"/>
        <end position="32"/>
    </location>
</feature>
<name>A0A858PYS7_9RICK</name>
<feature type="region of interest" description="Disordered" evidence="1">
    <location>
        <begin position="1"/>
        <end position="32"/>
    </location>
</feature>
<dbReference type="RefSeq" id="WP_169193334.1">
    <property type="nucleotide sequence ID" value="NZ_CP046391.1"/>
</dbReference>
<proteinExistence type="predicted"/>
<dbReference type="Proteomes" id="UP000500930">
    <property type="component" value="Chromosome"/>
</dbReference>
<evidence type="ECO:0000313" key="3">
    <source>
        <dbReference type="Proteomes" id="UP000500930"/>
    </source>
</evidence>
<keyword evidence="3" id="KW-1185">Reference proteome</keyword>
<dbReference type="AlphaFoldDB" id="A0A858PYS7"/>
<accession>A0A858PYS7</accession>
<evidence type="ECO:0000256" key="1">
    <source>
        <dbReference type="SAM" id="MobiDB-lite"/>
    </source>
</evidence>
<protein>
    <submittedName>
        <fullName evidence="2">Uncharacterized protein</fullName>
    </submittedName>
</protein>
<evidence type="ECO:0000313" key="2">
    <source>
        <dbReference type="EMBL" id="QJC27720.1"/>
    </source>
</evidence>
<reference evidence="2 3" key="1">
    <citation type="journal article" date="2020" name="Pathogens">
        <title>First Whole Genome Sequence of Anaplasma platys, an Obligate Intracellular Rickettsial Pathogen of Dogs.</title>
        <authorList>
            <person name="Llanes A."/>
            <person name="Rajeev S."/>
        </authorList>
    </citation>
    <scope>NUCLEOTIDE SEQUENCE [LARGE SCALE GENOMIC DNA]</scope>
    <source>
        <strain evidence="2 3">S3</strain>
    </source>
</reference>
<gene>
    <name evidence="2" type="ORF">ANPL_03310</name>
</gene>
<dbReference type="KEGG" id="aplt:ANPL_03310"/>
<dbReference type="EMBL" id="CP046391">
    <property type="protein sequence ID" value="QJC27720.1"/>
    <property type="molecule type" value="Genomic_DNA"/>
</dbReference>
<sequence length="175" mass="19755">MQKRSVGSIPKNKNGITSTVNTKQGQEMQTQDVESLPIGQRRLTALKTLCERLRTGDTLDALRTASGEDMLSGTSTLKDLFRLNCSLNGKPIPLTTPPDVRVLASGISEEERESSFSLQRLCKQMRITEQQYRDIDKYGYRRDIFFALLLLFRNAQAHENGGTFTFPICCCSKNW</sequence>
<organism evidence="2 3">
    <name type="scientific">Anaplasma platys</name>
    <dbReference type="NCBI Taxonomy" id="949"/>
    <lineage>
        <taxon>Bacteria</taxon>
        <taxon>Pseudomonadati</taxon>
        <taxon>Pseudomonadota</taxon>
        <taxon>Alphaproteobacteria</taxon>
        <taxon>Rickettsiales</taxon>
        <taxon>Anaplasmataceae</taxon>
        <taxon>Anaplasma</taxon>
    </lineage>
</organism>